<reference evidence="3" key="1">
    <citation type="submission" date="2021-02" db="EMBL/GenBank/DDBJ databases">
        <title>Skermanella TT6 skin isolate.</title>
        <authorList>
            <person name="Lee K."/>
            <person name="Ganzorig M."/>
        </authorList>
    </citation>
    <scope>NUCLEOTIDE SEQUENCE</scope>
    <source>
        <strain evidence="3">TT6</strain>
    </source>
</reference>
<name>A0ABX7BG96_9PROT</name>
<proteinExistence type="predicted"/>
<keyword evidence="3" id="KW-0614">Plasmid</keyword>
<protein>
    <recommendedName>
        <fullName evidence="5">Secreted protein</fullName>
    </recommendedName>
</protein>
<gene>
    <name evidence="3" type="ORF">IGS68_32855</name>
</gene>
<sequence>MRNPIARLGAVALIAGLAVSAVPAQARQQGPTCRSMIDDARQVLASGTAVRDGGKGPSSQTAEEPEPVTAEERRDVQELIAEAEGHAGRGEEGLCASAMQRAQSVLFVMEQPGGTAGGDAARR</sequence>
<dbReference type="Proteomes" id="UP000595197">
    <property type="component" value="Plasmid pTT6-2"/>
</dbReference>
<feature type="region of interest" description="Disordered" evidence="1">
    <location>
        <begin position="45"/>
        <end position="73"/>
    </location>
</feature>
<evidence type="ECO:0000256" key="1">
    <source>
        <dbReference type="SAM" id="MobiDB-lite"/>
    </source>
</evidence>
<evidence type="ECO:0000313" key="3">
    <source>
        <dbReference type="EMBL" id="QQP93417.1"/>
    </source>
</evidence>
<evidence type="ECO:0000256" key="2">
    <source>
        <dbReference type="SAM" id="SignalP"/>
    </source>
</evidence>
<keyword evidence="4" id="KW-1185">Reference proteome</keyword>
<feature type="chain" id="PRO_5046405112" description="Secreted protein" evidence="2">
    <location>
        <begin position="27"/>
        <end position="123"/>
    </location>
</feature>
<dbReference type="EMBL" id="CP067422">
    <property type="protein sequence ID" value="QQP93417.1"/>
    <property type="molecule type" value="Genomic_DNA"/>
</dbReference>
<organism evidence="3 4">
    <name type="scientific">Skermanella cutis</name>
    <dbReference type="NCBI Taxonomy" id="2775420"/>
    <lineage>
        <taxon>Bacteria</taxon>
        <taxon>Pseudomonadati</taxon>
        <taxon>Pseudomonadota</taxon>
        <taxon>Alphaproteobacteria</taxon>
        <taxon>Rhodospirillales</taxon>
        <taxon>Azospirillaceae</taxon>
        <taxon>Skermanella</taxon>
    </lineage>
</organism>
<dbReference type="RefSeq" id="WP_201082979.1">
    <property type="nucleotide sequence ID" value="NZ_CP067422.1"/>
</dbReference>
<feature type="signal peptide" evidence="2">
    <location>
        <begin position="1"/>
        <end position="26"/>
    </location>
</feature>
<evidence type="ECO:0000313" key="4">
    <source>
        <dbReference type="Proteomes" id="UP000595197"/>
    </source>
</evidence>
<geneLocation type="plasmid" evidence="3 4">
    <name>pTT6-2</name>
</geneLocation>
<accession>A0ABX7BG96</accession>
<evidence type="ECO:0008006" key="5">
    <source>
        <dbReference type="Google" id="ProtNLM"/>
    </source>
</evidence>
<keyword evidence="2" id="KW-0732">Signal</keyword>